<dbReference type="InterPro" id="IPR036291">
    <property type="entry name" value="NAD(P)-bd_dom_sf"/>
</dbReference>
<dbReference type="PROSITE" id="PS00061">
    <property type="entry name" value="ADH_SHORT"/>
    <property type="match status" value="1"/>
</dbReference>
<dbReference type="InterPro" id="IPR002347">
    <property type="entry name" value="SDR_fam"/>
</dbReference>
<dbReference type="Gene3D" id="3.40.50.720">
    <property type="entry name" value="NAD(P)-binding Rossmann-like Domain"/>
    <property type="match status" value="2"/>
</dbReference>
<dbReference type="GO" id="GO:0032787">
    <property type="term" value="P:monocarboxylic acid metabolic process"/>
    <property type="evidence" value="ECO:0007669"/>
    <property type="project" value="UniProtKB-ARBA"/>
</dbReference>
<comment type="caution">
    <text evidence="5">The sequence shown here is derived from an EMBL/GenBank/DDBJ whole genome shotgun (WGS) entry which is preliminary data.</text>
</comment>
<dbReference type="EMBL" id="SIXH01000178">
    <property type="protein sequence ID" value="TBO57947.1"/>
    <property type="molecule type" value="Genomic_DNA"/>
</dbReference>
<protein>
    <submittedName>
        <fullName evidence="5">SDR family oxidoreductase</fullName>
    </submittedName>
</protein>
<dbReference type="AlphaFoldDB" id="A0A4Q9HSG2"/>
<name>A0A4Q9HSG2_STRKA</name>
<dbReference type="InterPro" id="IPR020904">
    <property type="entry name" value="Sc_DH/Rdtase_CS"/>
</dbReference>
<dbReference type="PANTHER" id="PTHR42879">
    <property type="entry name" value="3-OXOACYL-(ACYL-CARRIER-PROTEIN) REDUCTASE"/>
    <property type="match status" value="1"/>
</dbReference>
<dbReference type="Proteomes" id="UP000292452">
    <property type="component" value="Unassembled WGS sequence"/>
</dbReference>
<dbReference type="PRINTS" id="PR00081">
    <property type="entry name" value="GDHRDH"/>
</dbReference>
<evidence type="ECO:0000313" key="5">
    <source>
        <dbReference type="EMBL" id="TBO57947.1"/>
    </source>
</evidence>
<dbReference type="GO" id="GO:0016491">
    <property type="term" value="F:oxidoreductase activity"/>
    <property type="evidence" value="ECO:0007669"/>
    <property type="project" value="UniProtKB-KW"/>
</dbReference>
<comment type="similarity">
    <text evidence="1 3">Belongs to the short-chain dehydrogenases/reductases (SDR) family.</text>
</comment>
<feature type="region of interest" description="Disordered" evidence="4">
    <location>
        <begin position="219"/>
        <end position="240"/>
    </location>
</feature>
<accession>A0A4Q9HSG2</accession>
<organism evidence="5 6">
    <name type="scientific">Streptomyces kasugaensis</name>
    <dbReference type="NCBI Taxonomy" id="1946"/>
    <lineage>
        <taxon>Bacteria</taxon>
        <taxon>Bacillati</taxon>
        <taxon>Actinomycetota</taxon>
        <taxon>Actinomycetes</taxon>
        <taxon>Kitasatosporales</taxon>
        <taxon>Streptomycetaceae</taxon>
        <taxon>Streptomyces</taxon>
    </lineage>
</organism>
<dbReference type="FunFam" id="3.40.50.720:FF:000084">
    <property type="entry name" value="Short-chain dehydrogenase reductase"/>
    <property type="match status" value="1"/>
</dbReference>
<evidence type="ECO:0000256" key="4">
    <source>
        <dbReference type="SAM" id="MobiDB-lite"/>
    </source>
</evidence>
<evidence type="ECO:0000256" key="1">
    <source>
        <dbReference type="ARBA" id="ARBA00006484"/>
    </source>
</evidence>
<sequence>MDLRLAGHGALVTGSSSGIGTAIAETLAGEGCDILVHGRNAAAAAAVAERVTLRGVRSEVVLGDLTEPGVAEQVALTARDFGARILVNNAGPFTEHDWDSARPADWRAAFEGNVLPTVRVTQTLLPSLRAHGWGRVITIGSRAVRTPLPRMVTYSAAKAAVVNMTTSLARHLAGTGVTANCVSPGVISTPSLHRMFEERAAAADEADQADEMGVTGARDVTESGGGRGPVTGSGAPVRSGPGPVEAELVAAYAPNPTGRLGRPQDIAVAVAYLASPLAGYVNGIELRVDGGITGTP</sequence>
<keyword evidence="6" id="KW-1185">Reference proteome</keyword>
<dbReference type="Pfam" id="PF13561">
    <property type="entry name" value="adh_short_C2"/>
    <property type="match status" value="1"/>
</dbReference>
<keyword evidence="2" id="KW-0560">Oxidoreductase</keyword>
<dbReference type="InterPro" id="IPR050259">
    <property type="entry name" value="SDR"/>
</dbReference>
<gene>
    <name evidence="5" type="ORF">EYS09_20065</name>
</gene>
<dbReference type="Pfam" id="PF00106">
    <property type="entry name" value="adh_short"/>
    <property type="match status" value="1"/>
</dbReference>
<dbReference type="PANTHER" id="PTHR42879:SF6">
    <property type="entry name" value="NADPH-DEPENDENT REDUCTASE BACG"/>
    <property type="match status" value="1"/>
</dbReference>
<evidence type="ECO:0000256" key="3">
    <source>
        <dbReference type="RuleBase" id="RU000363"/>
    </source>
</evidence>
<evidence type="ECO:0000313" key="6">
    <source>
        <dbReference type="Proteomes" id="UP000292452"/>
    </source>
</evidence>
<dbReference type="PRINTS" id="PR00080">
    <property type="entry name" value="SDRFAMILY"/>
</dbReference>
<reference evidence="5 6" key="1">
    <citation type="submission" date="2019-02" db="EMBL/GenBank/DDBJ databases">
        <title>Draft Genome Sequence of Streptomyces sp. AM-2504, identified by 16S rRNA comparative analysis as a Streptomyces Kasugaensis strain.</title>
        <authorList>
            <person name="Napolioni V."/>
            <person name="Giuliodori A.M."/>
            <person name="Spurio R."/>
            <person name="Fabbretti A."/>
        </authorList>
    </citation>
    <scope>NUCLEOTIDE SEQUENCE [LARGE SCALE GENOMIC DNA]</scope>
    <source>
        <strain evidence="5 6">AM-2504</strain>
    </source>
</reference>
<dbReference type="SUPFAM" id="SSF51735">
    <property type="entry name" value="NAD(P)-binding Rossmann-fold domains"/>
    <property type="match status" value="1"/>
</dbReference>
<evidence type="ECO:0000256" key="2">
    <source>
        <dbReference type="ARBA" id="ARBA00023002"/>
    </source>
</evidence>
<proteinExistence type="inferred from homology"/>